<reference evidence="3 4" key="1">
    <citation type="submission" date="2016-05" db="EMBL/GenBank/DDBJ databases">
        <title>Comparative analysis of secretome profiles of manganese(II)-oxidizing ascomycete fungi.</title>
        <authorList>
            <consortium name="DOE Joint Genome Institute"/>
            <person name="Zeiner C.A."/>
            <person name="Purvine S.O."/>
            <person name="Zink E.M."/>
            <person name="Wu S."/>
            <person name="Pasa-Tolic L."/>
            <person name="Chaput D.L."/>
            <person name="Haridas S."/>
            <person name="Grigoriev I.V."/>
            <person name="Santelli C.M."/>
            <person name="Hansel C.M."/>
        </authorList>
    </citation>
    <scope>NUCLEOTIDE SEQUENCE [LARGE SCALE GENOMIC DNA]</scope>
    <source>
        <strain evidence="3 4">AP3s5-JAC2a</strain>
    </source>
</reference>
<proteinExistence type="predicted"/>
<feature type="domain" description="DUF7580" evidence="2">
    <location>
        <begin position="446"/>
        <end position="632"/>
    </location>
</feature>
<dbReference type="Pfam" id="PF24476">
    <property type="entry name" value="DUF7580"/>
    <property type="match status" value="1"/>
</dbReference>
<sequence>MSGIEVAGLVFGIVPVVVEILKSYSVAKDRLKSVAHHAQVVYDVQLRYRVAATNFGNDCQLLLRTIIEDPRELSQMIDDPKHCAWEDPALDERLRQFLGRDCEVFERVVVRIRDVLRDTGARLARLSQDLSAVQNDSRLTLKRLYTAFDISSKENAYRRSLDDLDQWNTKLGRLRAQRCKLQKKRSCHLDGLIRKSVPKRYMDIHTASQKLHDSLRDSWSCTNISHVGHQAKLSLDAEAEQGTARLDMVITCRRKETLEGLERHFTIPAESPIWLQVRSITTNEPASRNAPKSPSTLTNLSGSLQKPSIISTAVNPISGSSSVVQKVKKTLKRVRFDGSTTHNSPPNSPPHKTTVSSQSKQNSTITFAMMNLRTTASVCCHLSKACQGPPCKDISLGYLEFTEAPQSFRFIFYDAGRNTEANTSKTFPGKMSYPIRTELAKLQTLHQLTLAHKLATAVLQYHTTSWLSQDWSLEDISYFADTAPGTIAKPCATEDKLIKDLQTLHLSAQFPSESALSQLRPGSDPDELSYMYGIRNLTLARLGVALLEIASKEDLASSDLDQSMTVPHRIISARKMLREEPPSSSLSMLGKRYIKMARKCIDCDFSSGEDLKNEALRSAVYTEVICALEDMITDWKKFMA</sequence>
<name>A0A177CI32_9PLEO</name>
<organism evidence="3 4">
    <name type="scientific">Paraphaeosphaeria sporulosa</name>
    <dbReference type="NCBI Taxonomy" id="1460663"/>
    <lineage>
        <taxon>Eukaryota</taxon>
        <taxon>Fungi</taxon>
        <taxon>Dikarya</taxon>
        <taxon>Ascomycota</taxon>
        <taxon>Pezizomycotina</taxon>
        <taxon>Dothideomycetes</taxon>
        <taxon>Pleosporomycetidae</taxon>
        <taxon>Pleosporales</taxon>
        <taxon>Massarineae</taxon>
        <taxon>Didymosphaeriaceae</taxon>
        <taxon>Paraphaeosphaeria</taxon>
    </lineage>
</organism>
<dbReference type="AlphaFoldDB" id="A0A177CI32"/>
<feature type="compositionally biased region" description="Low complexity" evidence="1">
    <location>
        <begin position="339"/>
        <end position="354"/>
    </location>
</feature>
<keyword evidence="4" id="KW-1185">Reference proteome</keyword>
<dbReference type="RefSeq" id="XP_018037007.1">
    <property type="nucleotide sequence ID" value="XM_018181901.1"/>
</dbReference>
<evidence type="ECO:0000259" key="2">
    <source>
        <dbReference type="Pfam" id="PF24476"/>
    </source>
</evidence>
<evidence type="ECO:0000256" key="1">
    <source>
        <dbReference type="SAM" id="MobiDB-lite"/>
    </source>
</evidence>
<dbReference type="EMBL" id="KV441551">
    <property type="protein sequence ID" value="OAG06642.1"/>
    <property type="molecule type" value="Genomic_DNA"/>
</dbReference>
<dbReference type="InParanoid" id="A0A177CI32"/>
<evidence type="ECO:0000313" key="4">
    <source>
        <dbReference type="Proteomes" id="UP000077069"/>
    </source>
</evidence>
<feature type="region of interest" description="Disordered" evidence="1">
    <location>
        <begin position="283"/>
        <end position="302"/>
    </location>
</feature>
<accession>A0A177CI32</accession>
<dbReference type="Proteomes" id="UP000077069">
    <property type="component" value="Unassembled WGS sequence"/>
</dbReference>
<protein>
    <recommendedName>
        <fullName evidence="2">DUF7580 domain-containing protein</fullName>
    </recommendedName>
</protein>
<feature type="region of interest" description="Disordered" evidence="1">
    <location>
        <begin position="336"/>
        <end position="360"/>
    </location>
</feature>
<dbReference type="InterPro" id="IPR056002">
    <property type="entry name" value="DUF7580"/>
</dbReference>
<dbReference type="PANTHER" id="PTHR35186:SF4">
    <property type="entry name" value="PRION-INHIBITION AND PROPAGATION HELO DOMAIN-CONTAINING PROTEIN"/>
    <property type="match status" value="1"/>
</dbReference>
<dbReference type="STRING" id="1460663.A0A177CI32"/>
<dbReference type="GeneID" id="28765387"/>
<gene>
    <name evidence="3" type="ORF">CC84DRAFT_1204378</name>
</gene>
<evidence type="ECO:0000313" key="3">
    <source>
        <dbReference type="EMBL" id="OAG06642.1"/>
    </source>
</evidence>
<dbReference type="OrthoDB" id="5331891at2759"/>
<dbReference type="PANTHER" id="PTHR35186">
    <property type="entry name" value="ANK_REP_REGION DOMAIN-CONTAINING PROTEIN"/>
    <property type="match status" value="1"/>
</dbReference>